<dbReference type="InterPro" id="IPR005513">
    <property type="entry name" value="LEA_1"/>
</dbReference>
<comment type="similarity">
    <text evidence="1">Belongs to the LEA type 1 family.</text>
</comment>
<evidence type="ECO:0000256" key="1">
    <source>
        <dbReference type="ARBA" id="ARBA00010975"/>
    </source>
</evidence>
<dbReference type="PANTHER" id="PTHR33493:SF2">
    <property type="entry name" value="LATE EMBRYOGENESIS ABUNDANT PROTEIN 46"/>
    <property type="match status" value="1"/>
</dbReference>
<feature type="compositionally biased region" description="Polar residues" evidence="2">
    <location>
        <begin position="106"/>
        <end position="117"/>
    </location>
</feature>
<organism evidence="3">
    <name type="scientific">Pinus tabuliformis</name>
    <name type="common">Chinese red pine</name>
    <name type="synonym">Pinus leucosperma</name>
    <dbReference type="NCBI Taxonomy" id="88731"/>
    <lineage>
        <taxon>Eukaryota</taxon>
        <taxon>Viridiplantae</taxon>
        <taxon>Streptophyta</taxon>
        <taxon>Embryophyta</taxon>
        <taxon>Tracheophyta</taxon>
        <taxon>Spermatophyta</taxon>
        <taxon>Pinopsida</taxon>
        <taxon>Pinidae</taxon>
        <taxon>Conifers I</taxon>
        <taxon>Pinales</taxon>
        <taxon>Pinaceae</taxon>
        <taxon>Pinus</taxon>
        <taxon>Pinus subgen. Pinus</taxon>
    </lineage>
</organism>
<evidence type="ECO:0000256" key="2">
    <source>
        <dbReference type="SAM" id="MobiDB-lite"/>
    </source>
</evidence>
<proteinExistence type="evidence at transcript level"/>
<dbReference type="PANTHER" id="PTHR33493">
    <property type="entry name" value="LATE EMBRYOGENESIS ABUNDANT PROTEIN 6-RELATED"/>
    <property type="match status" value="1"/>
</dbReference>
<name>A0A0A7RK39_PINTB</name>
<dbReference type="Pfam" id="PF03760">
    <property type="entry name" value="LEA_1"/>
    <property type="match status" value="1"/>
</dbReference>
<dbReference type="AlphaFoldDB" id="A0A0A7RK39"/>
<reference evidence="3" key="1">
    <citation type="submission" date="2014-09" db="EMBL/GenBank/DDBJ databases">
        <title>Heterologous expression of the late embryogenesis abundant (LEA) protein gene family in Pinus tabuliformis (Pinaceae) enhances Escherichia coli tolerance to salt and heat stress.</title>
        <authorList>
            <person name="Gao J."/>
        </authorList>
    </citation>
    <scope>NUCLEOTIDE SEQUENCE</scope>
</reference>
<sequence>MQTAKEKMSNMGSDVKEGMDKAKASAQEKVEKVTAHNPADKEIAREKKDVKQTEAEMRANAGRAENRAEKEEAKQTGHTHTAQHSAGNIGGGTAYTNVGTPGTYDSAPTGNTGRDYL</sequence>
<accession>A0A0A7RK39</accession>
<feature type="compositionally biased region" description="Basic and acidic residues" evidence="2">
    <location>
        <begin position="1"/>
        <end position="57"/>
    </location>
</feature>
<dbReference type="EMBL" id="KM521220">
    <property type="protein sequence ID" value="AJA33568.1"/>
    <property type="molecule type" value="mRNA"/>
</dbReference>
<feature type="compositionally biased region" description="Polar residues" evidence="2">
    <location>
        <begin position="76"/>
        <end position="86"/>
    </location>
</feature>
<dbReference type="GO" id="GO:0009793">
    <property type="term" value="P:embryo development ending in seed dormancy"/>
    <property type="evidence" value="ECO:0007669"/>
    <property type="project" value="InterPro"/>
</dbReference>
<feature type="compositionally biased region" description="Basic and acidic residues" evidence="2">
    <location>
        <begin position="64"/>
        <end position="75"/>
    </location>
</feature>
<protein>
    <submittedName>
        <fullName evidence="3">Late embryogenesis abundant protein LEA1-2</fullName>
    </submittedName>
</protein>
<evidence type="ECO:0000313" key="3">
    <source>
        <dbReference type="EMBL" id="AJA33568.1"/>
    </source>
</evidence>
<feature type="region of interest" description="Disordered" evidence="2">
    <location>
        <begin position="1"/>
        <end position="117"/>
    </location>
</feature>